<evidence type="ECO:0000313" key="2">
    <source>
        <dbReference type="Proteomes" id="UP000249682"/>
    </source>
</evidence>
<organism evidence="1 2">
    <name type="scientific">Mycobacterium leprae</name>
    <dbReference type="NCBI Taxonomy" id="1769"/>
    <lineage>
        <taxon>Bacteria</taxon>
        <taxon>Bacillati</taxon>
        <taxon>Actinomycetota</taxon>
        <taxon>Actinomycetes</taxon>
        <taxon>Mycobacteriales</taxon>
        <taxon>Mycobacteriaceae</taxon>
        <taxon>Mycobacterium</taxon>
    </lineage>
</organism>
<dbReference type="AlphaFoldDB" id="A0AAD2JE03"/>
<proteinExistence type="predicted"/>
<dbReference type="EMBL" id="CP029543">
    <property type="protein sequence ID" value="AWV48424.1"/>
    <property type="molecule type" value="Genomic_DNA"/>
</dbReference>
<evidence type="ECO:0000313" key="1">
    <source>
        <dbReference type="EMBL" id="AWV48424.1"/>
    </source>
</evidence>
<sequence length="106" mass="11480">MFRLSKLAGDTAHIVVTAEVQQRKARQQLVVSLQRLTQLDEVAIAAAALELFPQLVLGDGVASGGAGHGCIIAVNELADAPSIRMQFADFWYCCIPEYLLYSISCI</sequence>
<dbReference type="Proteomes" id="UP000249682">
    <property type="component" value="Chromosome"/>
</dbReference>
<gene>
    <name evidence="1" type="ORF">DIJ64_11200</name>
</gene>
<name>A0AAD2JE03_MYCLR</name>
<accession>A0AAD2JE03</accession>
<reference evidence="1 2" key="1">
    <citation type="submission" date="2018-05" db="EMBL/GenBank/DDBJ databases">
        <title>Evolution of small genomes with special reference to Mycobacterium leprae.</title>
        <authorList>
            <person name="Mohanty P.S."/>
            <person name="Bansal A.K."/>
            <person name="Gupta U.D."/>
            <person name="Naaz F."/>
            <person name="Dwivedi V.D."/>
            <person name="Singh H."/>
            <person name="Gupta G."/>
            <person name="Sharma S."/>
            <person name="Arora M."/>
        </authorList>
    </citation>
    <scope>NUCLEOTIDE SEQUENCE [LARGE SCALE GENOMIC DNA]</scope>
    <source>
        <strain evidence="1 2">MRHRU-235-G</strain>
    </source>
</reference>
<protein>
    <submittedName>
        <fullName evidence="1">Uncharacterized protein</fullName>
    </submittedName>
</protein>